<gene>
    <name evidence="2" type="ORF">UCREL1_9936</name>
</gene>
<dbReference type="HOGENOM" id="CLU_2671054_0_0_1"/>
<accession>M7SFY8</accession>
<organism evidence="2 3">
    <name type="scientific">Eutypa lata (strain UCR-EL1)</name>
    <name type="common">Grapevine dieback disease fungus</name>
    <name type="synonym">Eutypa armeniacae</name>
    <dbReference type="NCBI Taxonomy" id="1287681"/>
    <lineage>
        <taxon>Eukaryota</taxon>
        <taxon>Fungi</taxon>
        <taxon>Dikarya</taxon>
        <taxon>Ascomycota</taxon>
        <taxon>Pezizomycotina</taxon>
        <taxon>Sordariomycetes</taxon>
        <taxon>Xylariomycetidae</taxon>
        <taxon>Xylariales</taxon>
        <taxon>Diatrypaceae</taxon>
        <taxon>Eutypa</taxon>
    </lineage>
</organism>
<dbReference type="Proteomes" id="UP000012174">
    <property type="component" value="Unassembled WGS sequence"/>
</dbReference>
<proteinExistence type="predicted"/>
<dbReference type="AlphaFoldDB" id="M7SFY8"/>
<name>M7SFY8_EUTLA</name>
<dbReference type="EMBL" id="KB707266">
    <property type="protein sequence ID" value="EMR63138.1"/>
    <property type="molecule type" value="Genomic_DNA"/>
</dbReference>
<sequence>MSSQGSLFTNVPQGTEDTSKVPTTQKVPVGGEDKTQEKKTVAGNQGTTTTTTTKGDVPKDKPASDEAQDDVPTSQ</sequence>
<evidence type="ECO:0000313" key="3">
    <source>
        <dbReference type="Proteomes" id="UP000012174"/>
    </source>
</evidence>
<protein>
    <submittedName>
        <fullName evidence="2">Uncharacterized protein</fullName>
    </submittedName>
</protein>
<evidence type="ECO:0000256" key="1">
    <source>
        <dbReference type="SAM" id="MobiDB-lite"/>
    </source>
</evidence>
<feature type="compositionally biased region" description="Polar residues" evidence="1">
    <location>
        <begin position="1"/>
        <end position="26"/>
    </location>
</feature>
<feature type="compositionally biased region" description="Basic and acidic residues" evidence="1">
    <location>
        <begin position="31"/>
        <end position="40"/>
    </location>
</feature>
<keyword evidence="3" id="KW-1185">Reference proteome</keyword>
<reference evidence="3" key="1">
    <citation type="journal article" date="2013" name="Genome Announc.">
        <title>Draft genome sequence of the grapevine dieback fungus Eutypa lata UCR-EL1.</title>
        <authorList>
            <person name="Blanco-Ulate B."/>
            <person name="Rolshausen P.E."/>
            <person name="Cantu D."/>
        </authorList>
    </citation>
    <scope>NUCLEOTIDE SEQUENCE [LARGE SCALE GENOMIC DNA]</scope>
    <source>
        <strain evidence="3">UCR-EL1</strain>
    </source>
</reference>
<evidence type="ECO:0000313" key="2">
    <source>
        <dbReference type="EMBL" id="EMR63138.1"/>
    </source>
</evidence>
<dbReference type="KEGG" id="ela:UCREL1_9936"/>
<feature type="region of interest" description="Disordered" evidence="1">
    <location>
        <begin position="1"/>
        <end position="75"/>
    </location>
</feature>